<dbReference type="InterPro" id="IPR010752">
    <property type="entry name" value="DUF1329"/>
</dbReference>
<dbReference type="Proteomes" id="UP000035080">
    <property type="component" value="Chromosome"/>
</dbReference>
<evidence type="ECO:0000313" key="3">
    <source>
        <dbReference type="Proteomes" id="UP000035080"/>
    </source>
</evidence>
<dbReference type="Gene3D" id="2.50.20.10">
    <property type="entry name" value="Lipoprotein localisation LolA/LolB/LppX"/>
    <property type="match status" value="1"/>
</dbReference>
<dbReference type="EMBL" id="CP047385">
    <property type="protein sequence ID" value="QHF14881.1"/>
    <property type="molecule type" value="Genomic_DNA"/>
</dbReference>
<reference evidence="2 3" key="1">
    <citation type="journal article" date="2015" name="Genome Announc.">
        <title>Genome Sequences of Two Pandoraea pnomenusa Isolates Recovered 11 Months Apart from a Cystic Fibrosis Patient.</title>
        <authorList>
            <person name="Ee R."/>
            <person name="Ambrose M."/>
            <person name="Lazenby J."/>
            <person name="Williams P."/>
            <person name="Chan K.G."/>
            <person name="Roddam L."/>
        </authorList>
    </citation>
    <scope>NUCLEOTIDE SEQUENCE [LARGE SCALE GENOMIC DNA]</scope>
    <source>
        <strain evidence="2 3">6399</strain>
    </source>
</reference>
<evidence type="ECO:0000256" key="1">
    <source>
        <dbReference type="SAM" id="SignalP"/>
    </source>
</evidence>
<gene>
    <name evidence="2" type="ORF">PI93_021145</name>
</gene>
<feature type="chain" id="PRO_5045619315" evidence="1">
    <location>
        <begin position="23"/>
        <end position="461"/>
    </location>
</feature>
<dbReference type="CDD" id="cd16329">
    <property type="entry name" value="LolA_like"/>
    <property type="match status" value="1"/>
</dbReference>
<organism evidence="2 3">
    <name type="scientific">Pandoraea fibrosis</name>
    <dbReference type="NCBI Taxonomy" id="1891094"/>
    <lineage>
        <taxon>Bacteria</taxon>
        <taxon>Pseudomonadati</taxon>
        <taxon>Pseudomonadota</taxon>
        <taxon>Betaproteobacteria</taxon>
        <taxon>Burkholderiales</taxon>
        <taxon>Burkholderiaceae</taxon>
        <taxon>Pandoraea</taxon>
    </lineage>
</organism>
<accession>A0ABX6HVE1</accession>
<keyword evidence="1" id="KW-0732">Signal</keyword>
<keyword evidence="3" id="KW-1185">Reference proteome</keyword>
<feature type="signal peptide" evidence="1">
    <location>
        <begin position="1"/>
        <end position="22"/>
    </location>
</feature>
<name>A0ABX6HVE1_9BURK</name>
<sequence length="461" mass="51911">MHYWRHCIAIASGILIGGHVMATPTPEEAKQLGTTLTPVGAEKAGNKDGTIPAWDGGICTPPAGYKPKMGAAAGGAPYVDPFANEKPLYRITAANLSQYADKVDAGTKELFKRYPNTYVMDVYPSHRTACMPKWVYENTAKRIMNPKLIGSAPGITGAHAQIPFPIPKNGYEVMWNMVLKWEPTNFRFGLDAGLMDASGTFTRASYQIADTQNLYWDNTLTTVPEDRPYRNLLAWSKEPASQAGLAQLRTTYLRQDLHEDVAWSYVPGQRRVRRAPEFTYDTVSTTSGGLLIFDEINGWDGRMDKYDFKLVGKKEVYLPYNNYKALAAPIEEAMAKDHENPAVMRWELHRVWMVEGTLKPGERHIQQKKVFLIDEDSWMSPVYYALDHSGKVHHLMHLPLIQEYEKPGPRTLGFILYDMSRGIYGFQTKPQGRPDQYGVITIDKFPQNRFLPDALAGAGVR</sequence>
<evidence type="ECO:0000313" key="2">
    <source>
        <dbReference type="EMBL" id="QHF14881.1"/>
    </source>
</evidence>
<proteinExistence type="predicted"/>
<protein>
    <submittedName>
        <fullName evidence="2">DUF1329 domain-containing protein</fullName>
    </submittedName>
</protein>
<dbReference type="Pfam" id="PF07044">
    <property type="entry name" value="DUF1329"/>
    <property type="match status" value="1"/>
</dbReference>
<dbReference type="RefSeq" id="WP_039365113.1">
    <property type="nucleotide sequence ID" value="NZ_CP047385.1"/>
</dbReference>